<proteinExistence type="predicted"/>
<keyword evidence="1" id="KW-0175">Coiled coil</keyword>
<evidence type="ECO:0000256" key="2">
    <source>
        <dbReference type="SAM" id="MobiDB-lite"/>
    </source>
</evidence>
<evidence type="ECO:0000259" key="4">
    <source>
        <dbReference type="Pfam" id="PF02371"/>
    </source>
</evidence>
<dbReference type="InterPro" id="IPR010869">
    <property type="entry name" value="DUF1501"/>
</dbReference>
<dbReference type="InterPro" id="IPR002525">
    <property type="entry name" value="Transp_IS110-like_N"/>
</dbReference>
<protein>
    <submittedName>
        <fullName evidence="5">Uncharacterized protein</fullName>
    </submittedName>
</protein>
<dbReference type="InterPro" id="IPR003346">
    <property type="entry name" value="Transposase_20"/>
</dbReference>
<dbReference type="PANTHER" id="PTHR33055">
    <property type="entry name" value="TRANSPOSASE FOR INSERTION SEQUENCE ELEMENT IS1111A"/>
    <property type="match status" value="1"/>
</dbReference>
<evidence type="ECO:0000259" key="3">
    <source>
        <dbReference type="Pfam" id="PF01548"/>
    </source>
</evidence>
<evidence type="ECO:0000313" key="5">
    <source>
        <dbReference type="EMBL" id="APW62552.1"/>
    </source>
</evidence>
<dbReference type="AlphaFoldDB" id="A0A1U7CUE6"/>
<dbReference type="STRING" id="1387353.BSF38_04100"/>
<dbReference type="GO" id="GO:0004803">
    <property type="term" value="F:transposase activity"/>
    <property type="evidence" value="ECO:0007669"/>
    <property type="project" value="InterPro"/>
</dbReference>
<dbReference type="RefSeq" id="WP_076348735.1">
    <property type="nucleotide sequence ID" value="NZ_CP019082.1"/>
</dbReference>
<dbReference type="EMBL" id="CP019082">
    <property type="protein sequence ID" value="APW62552.1"/>
    <property type="molecule type" value="Genomic_DNA"/>
</dbReference>
<dbReference type="Pfam" id="PF07394">
    <property type="entry name" value="DUF1501"/>
    <property type="match status" value="1"/>
</dbReference>
<organism evidence="5 6">
    <name type="scientific">Paludisphaera borealis</name>
    <dbReference type="NCBI Taxonomy" id="1387353"/>
    <lineage>
        <taxon>Bacteria</taxon>
        <taxon>Pseudomonadati</taxon>
        <taxon>Planctomycetota</taxon>
        <taxon>Planctomycetia</taxon>
        <taxon>Isosphaerales</taxon>
        <taxon>Isosphaeraceae</taxon>
        <taxon>Paludisphaera</taxon>
    </lineage>
</organism>
<name>A0A1U7CUE6_9BACT</name>
<dbReference type="Proteomes" id="UP000186309">
    <property type="component" value="Chromosome"/>
</dbReference>
<sequence>MLNLTATGGRLCEGLRRRDILRIGSLGALGAGLGLPELLASGGTTPGRARSCIVVFLNGGPAQHSTWDPKPDAPEAVRGAFKPIATTVPGLLVGELMPKLAEVADKLCVLRAVSTRDTGHSSSGYYMLTGRPHTPPNVEGVSPGPPNDAPVLGAIVNKLSTPRGGLPATVTLPQRIFNTGGTVMSLWLNPSHENGVGLGYAADVRPWARGRHWLWCREPAKELGPGLGSTSRRTPSCRPPEAGEHVEETALRPEVVPPARTASFPTTRVGGDVMDIVHDRCAGLDVHKKTVVACVRHINPDGSVASVVHTFGTMTADLLALADWLDAHGVREVAMESTGVYWKPIFHILEGRFDVMLVNAGRLKQVPGRKTDVKDAEWIAQLLQHGLLSPSFIPKPEIRELRDLTRQRTELVRDRAAVANRLQKTLEDANVKLGSVASDVLGASGRAMIRAIIDGQDDPEKLADLAKQRLRGKIPELRRALLGRVTDHHRFVLRLLTDQIDALERLIERLDERIDEAMRPFDEAAGRLQGIPGVGDRAAEVIVGEIGPDVESFPTAGHLCSWAGLCPGNDQSAGKRRSGKTTKGSPWLRSLLVQSAWSASHAKNTAFSICYRRWVPRLGKKKALIAVAHKILVVIWHLLKNGADYRERQLPAPAA</sequence>
<keyword evidence="6" id="KW-1185">Reference proteome</keyword>
<dbReference type="GO" id="GO:0003677">
    <property type="term" value="F:DNA binding"/>
    <property type="evidence" value="ECO:0007669"/>
    <property type="project" value="InterPro"/>
</dbReference>
<dbReference type="Pfam" id="PF02371">
    <property type="entry name" value="Transposase_20"/>
    <property type="match status" value="1"/>
</dbReference>
<dbReference type="Pfam" id="PF01548">
    <property type="entry name" value="DEDD_Tnp_IS110"/>
    <property type="match status" value="1"/>
</dbReference>
<feature type="domain" description="Transposase IS116/IS110/IS902 C-terminal" evidence="4">
    <location>
        <begin position="527"/>
        <end position="605"/>
    </location>
</feature>
<accession>A0A1U7CUE6</accession>
<reference evidence="6" key="1">
    <citation type="submission" date="2016-12" db="EMBL/GenBank/DDBJ databases">
        <title>Comparative genomics of four Isosphaeraceae planctomycetes: a common pool of plasmids and glycoside hydrolase genes.</title>
        <authorList>
            <person name="Ivanova A."/>
        </authorList>
    </citation>
    <scope>NUCLEOTIDE SEQUENCE [LARGE SCALE GENOMIC DNA]</scope>
    <source>
        <strain evidence="6">PX4</strain>
    </source>
</reference>
<feature type="region of interest" description="Disordered" evidence="2">
    <location>
        <begin position="224"/>
        <end position="247"/>
    </location>
</feature>
<dbReference type="InterPro" id="IPR047650">
    <property type="entry name" value="Transpos_IS110"/>
</dbReference>
<gene>
    <name evidence="5" type="ORF">BSF38_04100</name>
</gene>
<feature type="domain" description="Transposase IS110-like N-terminal" evidence="3">
    <location>
        <begin position="282"/>
        <end position="428"/>
    </location>
</feature>
<evidence type="ECO:0000313" key="6">
    <source>
        <dbReference type="Proteomes" id="UP000186309"/>
    </source>
</evidence>
<feature type="coiled-coil region" evidence="1">
    <location>
        <begin position="493"/>
        <end position="520"/>
    </location>
</feature>
<dbReference type="OrthoDB" id="260101at2"/>
<dbReference type="GO" id="GO:0006313">
    <property type="term" value="P:DNA transposition"/>
    <property type="evidence" value="ECO:0007669"/>
    <property type="project" value="InterPro"/>
</dbReference>
<dbReference type="PANTHER" id="PTHR33055:SF15">
    <property type="entry name" value="TRANSPOSASE-RELATED"/>
    <property type="match status" value="1"/>
</dbReference>
<dbReference type="NCBIfam" id="NF033542">
    <property type="entry name" value="transpos_IS110"/>
    <property type="match status" value="1"/>
</dbReference>
<evidence type="ECO:0000256" key="1">
    <source>
        <dbReference type="SAM" id="Coils"/>
    </source>
</evidence>
<dbReference type="KEGG" id="pbor:BSF38_04100"/>